<evidence type="ECO:0000259" key="4">
    <source>
        <dbReference type="PROSITE" id="PS50008"/>
    </source>
</evidence>
<keyword evidence="1" id="KW-0807">Transducer</keyword>
<comment type="catalytic activity">
    <reaction evidence="2">
        <text>a 1,2-diacyl-sn-glycero-3-phospho-(1D-myo-inositol-4,5-bisphosphate) + H2O = 1D-myo-inositol 1,4,5-trisphosphate + a 1,2-diacyl-sn-glycerol + H(+)</text>
        <dbReference type="Rhea" id="RHEA:33179"/>
        <dbReference type="ChEBI" id="CHEBI:15377"/>
        <dbReference type="ChEBI" id="CHEBI:15378"/>
        <dbReference type="ChEBI" id="CHEBI:17815"/>
        <dbReference type="ChEBI" id="CHEBI:58456"/>
        <dbReference type="ChEBI" id="CHEBI:203600"/>
        <dbReference type="EC" id="3.1.4.11"/>
    </reaction>
</comment>
<feature type="domain" description="Ras-associating" evidence="5">
    <location>
        <begin position="951"/>
        <end position="1061"/>
    </location>
</feature>
<dbReference type="GO" id="GO:0046488">
    <property type="term" value="P:phosphatidylinositol metabolic process"/>
    <property type="evidence" value="ECO:0007669"/>
    <property type="project" value="TreeGrafter"/>
</dbReference>
<dbReference type="SMART" id="SM00148">
    <property type="entry name" value="PLCXc"/>
    <property type="match status" value="1"/>
</dbReference>
<dbReference type="GO" id="GO:0016042">
    <property type="term" value="P:lipid catabolic process"/>
    <property type="evidence" value="ECO:0007669"/>
    <property type="project" value="UniProtKB-KW"/>
</dbReference>
<dbReference type="Pfam" id="PF00168">
    <property type="entry name" value="C2"/>
    <property type="match status" value="1"/>
</dbReference>
<dbReference type="GO" id="GO:0004435">
    <property type="term" value="F:phosphatidylinositol-4,5-bisphosphate phospholipase C activity"/>
    <property type="evidence" value="ECO:0007669"/>
    <property type="project" value="UniProtKB-EC"/>
</dbReference>
<dbReference type="Pfam" id="PF09279">
    <property type="entry name" value="EF-hand_like"/>
    <property type="match status" value="1"/>
</dbReference>
<dbReference type="SUPFAM" id="SSF54236">
    <property type="entry name" value="Ubiquitin-like"/>
    <property type="match status" value="2"/>
</dbReference>
<dbReference type="InterPro" id="IPR029071">
    <property type="entry name" value="Ubiquitin-like_domsf"/>
</dbReference>
<dbReference type="InterPro" id="IPR001192">
    <property type="entry name" value="PI-PLC_fam"/>
</dbReference>
<keyword evidence="2" id="KW-0378">Hydrolase</keyword>
<dbReference type="SUPFAM" id="SSF47473">
    <property type="entry name" value="EF-hand"/>
    <property type="match status" value="1"/>
</dbReference>
<evidence type="ECO:0000313" key="6">
    <source>
        <dbReference type="EMBL" id="OUC40786.1"/>
    </source>
</evidence>
<name>A0A1Y3EAC0_9BILA</name>
<evidence type="ECO:0000259" key="5">
    <source>
        <dbReference type="PROSITE" id="PS50200"/>
    </source>
</evidence>
<dbReference type="GO" id="GO:0007265">
    <property type="term" value="P:Ras protein signal transduction"/>
    <property type="evidence" value="ECO:0007669"/>
    <property type="project" value="TreeGrafter"/>
</dbReference>
<dbReference type="PANTHER" id="PTHR10336:SF6">
    <property type="entry name" value="1-PHOSPHATIDYLINOSITOL 4,5-BISPHOSPHATE PHOSPHODIESTERASE EPSILON-1"/>
    <property type="match status" value="1"/>
</dbReference>
<dbReference type="SMART" id="SM00239">
    <property type="entry name" value="C2"/>
    <property type="match status" value="1"/>
</dbReference>
<feature type="domain" description="PI-PLC Y-box" evidence="4">
    <location>
        <begin position="475"/>
        <end position="638"/>
    </location>
</feature>
<dbReference type="SUPFAM" id="SSF51695">
    <property type="entry name" value="PLC-like phosphodiesterases"/>
    <property type="match status" value="1"/>
</dbReference>
<dbReference type="GO" id="GO:0048015">
    <property type="term" value="P:phosphatidylinositol-mediated signaling"/>
    <property type="evidence" value="ECO:0007669"/>
    <property type="project" value="TreeGrafter"/>
</dbReference>
<dbReference type="PROSITE" id="PS50007">
    <property type="entry name" value="PIPLC_X_DOMAIN"/>
    <property type="match status" value="1"/>
</dbReference>
<dbReference type="InterPro" id="IPR000159">
    <property type="entry name" value="RA_dom"/>
</dbReference>
<dbReference type="SMART" id="SM00149">
    <property type="entry name" value="PLCYc"/>
    <property type="match status" value="1"/>
</dbReference>
<organism evidence="6 7">
    <name type="scientific">Trichinella nativa</name>
    <dbReference type="NCBI Taxonomy" id="6335"/>
    <lineage>
        <taxon>Eukaryota</taxon>
        <taxon>Metazoa</taxon>
        <taxon>Ecdysozoa</taxon>
        <taxon>Nematoda</taxon>
        <taxon>Enoplea</taxon>
        <taxon>Dorylaimia</taxon>
        <taxon>Trichinellida</taxon>
        <taxon>Trichinellidae</taxon>
        <taxon>Trichinella</taxon>
    </lineage>
</organism>
<keyword evidence="2" id="KW-0442">Lipid degradation</keyword>
<dbReference type="InterPro" id="IPR000909">
    <property type="entry name" value="PLipase_C_PInositol-sp_X_dom"/>
</dbReference>
<protein>
    <recommendedName>
        <fullName evidence="2">Phosphoinositide phospholipase C</fullName>
        <ecNumber evidence="2">3.1.4.11</ecNumber>
    </recommendedName>
</protein>
<evidence type="ECO:0000259" key="3">
    <source>
        <dbReference type="PROSITE" id="PS50004"/>
    </source>
</evidence>
<dbReference type="PANTHER" id="PTHR10336">
    <property type="entry name" value="PHOSPHOINOSITIDE-SPECIFIC PHOSPHOLIPASE C FAMILY PROTEIN"/>
    <property type="match status" value="1"/>
</dbReference>
<dbReference type="PRINTS" id="PR00390">
    <property type="entry name" value="PHPHLIPASEC"/>
</dbReference>
<dbReference type="SUPFAM" id="SSF49562">
    <property type="entry name" value="C2 domain (Calcium/lipid-binding domain, CaLB)"/>
    <property type="match status" value="1"/>
</dbReference>
<dbReference type="EC" id="3.1.4.11" evidence="2"/>
<dbReference type="InterPro" id="IPR001711">
    <property type="entry name" value="PLipase_C_Pinositol-sp_Y"/>
</dbReference>
<evidence type="ECO:0000256" key="2">
    <source>
        <dbReference type="RuleBase" id="RU361133"/>
    </source>
</evidence>
<dbReference type="GO" id="GO:0051209">
    <property type="term" value="P:release of sequestered calcium ion into cytosol"/>
    <property type="evidence" value="ECO:0007669"/>
    <property type="project" value="TreeGrafter"/>
</dbReference>
<accession>A0A1Y3EAC0</accession>
<dbReference type="InterPro" id="IPR015359">
    <property type="entry name" value="PLC_EF-hand-like"/>
</dbReference>
<dbReference type="InterPro" id="IPR035892">
    <property type="entry name" value="C2_domain_sf"/>
</dbReference>
<dbReference type="Gene3D" id="3.10.20.90">
    <property type="entry name" value="Phosphatidylinositol 3-kinase Catalytic Subunit, Chain A, domain 1"/>
    <property type="match status" value="2"/>
</dbReference>
<comment type="caution">
    <text evidence="6">The sequence shown here is derived from an EMBL/GenBank/DDBJ whole genome shotgun (WGS) entry which is preliminary data.</text>
</comment>
<dbReference type="Pfam" id="PF00788">
    <property type="entry name" value="RA"/>
    <property type="match status" value="2"/>
</dbReference>
<dbReference type="PROSITE" id="PS50008">
    <property type="entry name" value="PIPLC_Y_DOMAIN"/>
    <property type="match status" value="1"/>
</dbReference>
<gene>
    <name evidence="6" type="ORF">D917_03797</name>
</gene>
<dbReference type="InterPro" id="IPR011992">
    <property type="entry name" value="EF-hand-dom_pair"/>
</dbReference>
<dbReference type="AlphaFoldDB" id="A0A1Y3EAC0"/>
<evidence type="ECO:0000256" key="1">
    <source>
        <dbReference type="ARBA" id="ARBA00023224"/>
    </source>
</evidence>
<dbReference type="PROSITE" id="PS50200">
    <property type="entry name" value="RA"/>
    <property type="match status" value="2"/>
</dbReference>
<dbReference type="GO" id="GO:0007186">
    <property type="term" value="P:G protein-coupled receptor signaling pathway"/>
    <property type="evidence" value="ECO:0007669"/>
    <property type="project" value="TreeGrafter"/>
</dbReference>
<feature type="domain" description="C2" evidence="3">
    <location>
        <begin position="643"/>
        <end position="769"/>
    </location>
</feature>
<dbReference type="EMBL" id="LVZM01022387">
    <property type="protein sequence ID" value="OUC40786.1"/>
    <property type="molecule type" value="Genomic_DNA"/>
</dbReference>
<dbReference type="InterPro" id="IPR017946">
    <property type="entry name" value="PLC-like_Pdiesterase_TIM-brl"/>
</dbReference>
<dbReference type="Proteomes" id="UP000243006">
    <property type="component" value="Unassembled WGS sequence"/>
</dbReference>
<proteinExistence type="predicted"/>
<dbReference type="Gene3D" id="1.10.238.10">
    <property type="entry name" value="EF-hand"/>
    <property type="match status" value="1"/>
</dbReference>
<evidence type="ECO:0000313" key="7">
    <source>
        <dbReference type="Proteomes" id="UP000243006"/>
    </source>
</evidence>
<dbReference type="Gene3D" id="2.60.40.150">
    <property type="entry name" value="C2 domain"/>
    <property type="match status" value="1"/>
</dbReference>
<dbReference type="InterPro" id="IPR000008">
    <property type="entry name" value="C2_dom"/>
</dbReference>
<keyword evidence="2" id="KW-0443">Lipid metabolism</keyword>
<sequence>MKSPFPTVTSPSASYKQSTGDIQENPLTFLEFVELFKLFSIRMRKDLRDLFNDLARKQREDEKQLHASSKLEDDFVLKSQHLYLTENVSSNANNDFSDGIAANETSLNNWWVESLQSDDFMRLSDLPVKVADKQMKIYDALATSSIGQNSAGVDTSRSVWLTPAALKAFMLNHQMEVISDEEAENLINRHETDPIMRSKQRMSFEGFARLLLDKSNFAYLNEENKPIMKDMNFPLSYYYIASSHNTYLTGHQLKGESSVELYRQILLTGCRCIELDCWDGDDGQPVIYHGHTLTTKIDFKQVVEIIHKSAFEASSLPVIISIENHCSLLQQTKMAQTFKAVFGDNLVSQFMFETDNLETPRLPSPLQLKKKILIKNKKLSFEPMQPLNQNRYSVQTDSASSKLLPFSKLQAKKGSVKSKDDSYSSDASSVKNEQAANAVTIATCSGSELTASVEELWKPNSKKSGTSAPQVAPELSDLVIYCQAVKFKGFTFTTDLEFSQKRIAYSVSKKQSLTVQPALPSPIVDSSTGESSFPLSGRRSAPVHISCYQLPSMNETAAKKLTRKHPRKILAFTKDHILRTYPSAVRIDSSNFNPLTFWTFGIQMVALNYQTQDIPMAVNTAMFEQNGNCGFMLKPRVMWDDSHPLYDSFNPWARDLREISGLRLTLVIISGQFVCPGQSDASPLVEIELMGIVADCSKEKTKVIQRNALNPIWNQSFQFRVNFLDLCFLRLSVIESGNNKCTAQRIIPLKMLRAGYRHVRLRSPINTALEYSTLFIYSRMEEEEFIYLDDDAVENKLHSFPQNEFEIPIFKQQIYVLQIHGVLPDNGFTVVHAQSSTTVHEVIEMALKNANRENDPPDDYVLMEELASHKRSEDEKSNDQIRQRVLNPNNSILNAVANWNGAKGRFVIRKKGSDPSSRAWMTTMIKSSKEMLPNQSAHVSETSETTFLVCVHNVSGDQAYAILRASVKSAAKDIIKQVLVKARRMEDPSEFVLVEEIDSHGLQSNGGKSSLTGLSSSVSTKAAASGQHNKIRHILDDNDNVYIIQNGWKVPSRFVLERRQEANEVSLKPCTVKHEM</sequence>
<dbReference type="CDD" id="cd00275">
    <property type="entry name" value="C2_PLC_like"/>
    <property type="match status" value="1"/>
</dbReference>
<reference evidence="6 7" key="1">
    <citation type="submission" date="2015-04" db="EMBL/GenBank/DDBJ databases">
        <title>Draft genome of the roundworm Trichinella nativa.</title>
        <authorList>
            <person name="Mitreva M."/>
        </authorList>
    </citation>
    <scope>NUCLEOTIDE SEQUENCE [LARGE SCALE GENOMIC DNA]</scope>
    <source>
        <strain evidence="6 7">ISS45</strain>
    </source>
</reference>
<dbReference type="FunFam" id="3.10.20.90:FF:000238">
    <property type="entry name" value="Phosphoinositide phospholipase C"/>
    <property type="match status" value="1"/>
</dbReference>
<dbReference type="Pfam" id="PF00387">
    <property type="entry name" value="PI-PLC-Y"/>
    <property type="match status" value="1"/>
</dbReference>
<dbReference type="Pfam" id="PF00388">
    <property type="entry name" value="PI-PLC-X"/>
    <property type="match status" value="1"/>
</dbReference>
<dbReference type="SMART" id="SM00314">
    <property type="entry name" value="RA"/>
    <property type="match status" value="2"/>
</dbReference>
<dbReference type="PROSITE" id="PS50004">
    <property type="entry name" value="C2"/>
    <property type="match status" value="1"/>
</dbReference>
<feature type="domain" description="Ras-associating" evidence="5">
    <location>
        <begin position="813"/>
        <end position="913"/>
    </location>
</feature>
<dbReference type="Gene3D" id="3.20.20.190">
    <property type="entry name" value="Phosphatidylinositol (PI) phosphodiesterase"/>
    <property type="match status" value="1"/>
</dbReference>